<sequence length="109" mass="12492">MQYHTRQWRHDDIYKCNVPWFVSGVSYINCGNSIDKWRFDCCGSTTKFTFYAQTAGSITLHIWRPKAGTVYTLVGRVTHAATSGERRKLGPYAIFRLTGTMTGLYIDLD</sequence>
<accession>A0A9D4L584</accession>
<proteinExistence type="predicted"/>
<reference evidence="1" key="2">
    <citation type="submission" date="2020-11" db="EMBL/GenBank/DDBJ databases">
        <authorList>
            <person name="McCartney M.A."/>
            <person name="Auch B."/>
            <person name="Kono T."/>
            <person name="Mallez S."/>
            <person name="Becker A."/>
            <person name="Gohl D.M."/>
            <person name="Silverstein K.A.T."/>
            <person name="Koren S."/>
            <person name="Bechman K.B."/>
            <person name="Herman A."/>
            <person name="Abrahante J.E."/>
            <person name="Garbe J."/>
        </authorList>
    </citation>
    <scope>NUCLEOTIDE SEQUENCE</scope>
    <source>
        <strain evidence="1">Duluth1</strain>
        <tissue evidence="1">Whole animal</tissue>
    </source>
</reference>
<evidence type="ECO:0000313" key="2">
    <source>
        <dbReference type="Proteomes" id="UP000828390"/>
    </source>
</evidence>
<name>A0A9D4L584_DREPO</name>
<dbReference type="AlphaFoldDB" id="A0A9D4L584"/>
<organism evidence="1 2">
    <name type="scientific">Dreissena polymorpha</name>
    <name type="common">Zebra mussel</name>
    <name type="synonym">Mytilus polymorpha</name>
    <dbReference type="NCBI Taxonomy" id="45954"/>
    <lineage>
        <taxon>Eukaryota</taxon>
        <taxon>Metazoa</taxon>
        <taxon>Spiralia</taxon>
        <taxon>Lophotrochozoa</taxon>
        <taxon>Mollusca</taxon>
        <taxon>Bivalvia</taxon>
        <taxon>Autobranchia</taxon>
        <taxon>Heteroconchia</taxon>
        <taxon>Euheterodonta</taxon>
        <taxon>Imparidentia</taxon>
        <taxon>Neoheterodontei</taxon>
        <taxon>Myida</taxon>
        <taxon>Dreissenoidea</taxon>
        <taxon>Dreissenidae</taxon>
        <taxon>Dreissena</taxon>
    </lineage>
</organism>
<dbReference type="Proteomes" id="UP000828390">
    <property type="component" value="Unassembled WGS sequence"/>
</dbReference>
<keyword evidence="2" id="KW-1185">Reference proteome</keyword>
<comment type="caution">
    <text evidence="1">The sequence shown here is derived from an EMBL/GenBank/DDBJ whole genome shotgun (WGS) entry which is preliminary data.</text>
</comment>
<gene>
    <name evidence="1" type="ORF">DPMN_094026</name>
</gene>
<protein>
    <submittedName>
        <fullName evidence="1">Uncharacterized protein</fullName>
    </submittedName>
</protein>
<evidence type="ECO:0000313" key="1">
    <source>
        <dbReference type="EMBL" id="KAH3851544.1"/>
    </source>
</evidence>
<dbReference type="EMBL" id="JAIWYP010000003">
    <property type="protein sequence ID" value="KAH3851544.1"/>
    <property type="molecule type" value="Genomic_DNA"/>
</dbReference>
<reference evidence="1" key="1">
    <citation type="journal article" date="2019" name="bioRxiv">
        <title>The Genome of the Zebra Mussel, Dreissena polymorpha: A Resource for Invasive Species Research.</title>
        <authorList>
            <person name="McCartney M.A."/>
            <person name="Auch B."/>
            <person name="Kono T."/>
            <person name="Mallez S."/>
            <person name="Zhang Y."/>
            <person name="Obille A."/>
            <person name="Becker A."/>
            <person name="Abrahante J.E."/>
            <person name="Garbe J."/>
            <person name="Badalamenti J.P."/>
            <person name="Herman A."/>
            <person name="Mangelson H."/>
            <person name="Liachko I."/>
            <person name="Sullivan S."/>
            <person name="Sone E.D."/>
            <person name="Koren S."/>
            <person name="Silverstein K.A.T."/>
            <person name="Beckman K.B."/>
            <person name="Gohl D.M."/>
        </authorList>
    </citation>
    <scope>NUCLEOTIDE SEQUENCE</scope>
    <source>
        <strain evidence="1">Duluth1</strain>
        <tissue evidence="1">Whole animal</tissue>
    </source>
</reference>